<accession>A0A926ES44</accession>
<evidence type="ECO:0000313" key="3">
    <source>
        <dbReference type="EMBL" id="MBC8586442.1"/>
    </source>
</evidence>
<reference evidence="3" key="1">
    <citation type="submission" date="2020-08" db="EMBL/GenBank/DDBJ databases">
        <title>Genome public.</title>
        <authorList>
            <person name="Liu C."/>
            <person name="Sun Q."/>
        </authorList>
    </citation>
    <scope>NUCLEOTIDE SEQUENCE</scope>
    <source>
        <strain evidence="3">NSJ-64</strain>
    </source>
</reference>
<feature type="coiled-coil region" evidence="1">
    <location>
        <begin position="26"/>
        <end position="60"/>
    </location>
</feature>
<feature type="chain" id="PRO_5038563220" description="Lipoprotein" evidence="2">
    <location>
        <begin position="23"/>
        <end position="153"/>
    </location>
</feature>
<evidence type="ECO:0000313" key="4">
    <source>
        <dbReference type="Proteomes" id="UP000623678"/>
    </source>
</evidence>
<gene>
    <name evidence="3" type="ORF">H8705_12705</name>
</gene>
<protein>
    <recommendedName>
        <fullName evidence="5">Lipoprotein</fullName>
    </recommendedName>
</protein>
<sequence length="153" mass="17171">MKNIQIVFFLCCFLLISFTSCNNSEVQQIQSQLSAAQEQISSLQEQLAQAKRQLAAEESSPPEASPENEDITVQQLKEDLIHRTDLIPVEAQLGGTFRYYEDTIKLLENHYVYAYAEDGHISVDMFLKYADQGDGVINWTLVAYDAGGGMTLN</sequence>
<keyword evidence="2" id="KW-0732">Signal</keyword>
<dbReference type="EMBL" id="JACRTD010000011">
    <property type="protein sequence ID" value="MBC8586442.1"/>
    <property type="molecule type" value="Genomic_DNA"/>
</dbReference>
<dbReference type="PROSITE" id="PS51257">
    <property type="entry name" value="PROKAR_LIPOPROTEIN"/>
    <property type="match status" value="1"/>
</dbReference>
<proteinExistence type="predicted"/>
<dbReference type="Proteomes" id="UP000623678">
    <property type="component" value="Unassembled WGS sequence"/>
</dbReference>
<keyword evidence="1" id="KW-0175">Coiled coil</keyword>
<evidence type="ECO:0000256" key="1">
    <source>
        <dbReference type="SAM" id="Coils"/>
    </source>
</evidence>
<dbReference type="SUPFAM" id="SSF56954">
    <property type="entry name" value="Outer membrane efflux proteins (OEP)"/>
    <property type="match status" value="1"/>
</dbReference>
<comment type="caution">
    <text evidence="3">The sequence shown here is derived from an EMBL/GenBank/DDBJ whole genome shotgun (WGS) entry which is preliminary data.</text>
</comment>
<name>A0A926ES44_9FIRM</name>
<evidence type="ECO:0008006" key="5">
    <source>
        <dbReference type="Google" id="ProtNLM"/>
    </source>
</evidence>
<dbReference type="RefSeq" id="WP_262396161.1">
    <property type="nucleotide sequence ID" value="NZ_JACRTD010000011.1"/>
</dbReference>
<keyword evidence="4" id="KW-1185">Reference proteome</keyword>
<feature type="signal peptide" evidence="2">
    <location>
        <begin position="1"/>
        <end position="22"/>
    </location>
</feature>
<organism evidence="3 4">
    <name type="scientific">Youxingia wuxianensis</name>
    <dbReference type="NCBI Taxonomy" id="2763678"/>
    <lineage>
        <taxon>Bacteria</taxon>
        <taxon>Bacillati</taxon>
        <taxon>Bacillota</taxon>
        <taxon>Clostridia</taxon>
        <taxon>Eubacteriales</taxon>
        <taxon>Oscillospiraceae</taxon>
        <taxon>Youxingia</taxon>
    </lineage>
</organism>
<evidence type="ECO:0000256" key="2">
    <source>
        <dbReference type="SAM" id="SignalP"/>
    </source>
</evidence>
<dbReference type="AlphaFoldDB" id="A0A926ES44"/>